<dbReference type="Gene3D" id="3.30.420.10">
    <property type="entry name" value="Ribonuclease H-like superfamily/Ribonuclease H"/>
    <property type="match status" value="1"/>
</dbReference>
<organism evidence="3 4">
    <name type="scientific">Microlunatus soli</name>
    <dbReference type="NCBI Taxonomy" id="630515"/>
    <lineage>
        <taxon>Bacteria</taxon>
        <taxon>Bacillati</taxon>
        <taxon>Actinomycetota</taxon>
        <taxon>Actinomycetes</taxon>
        <taxon>Propionibacteriales</taxon>
        <taxon>Propionibacteriaceae</taxon>
        <taxon>Microlunatus</taxon>
    </lineage>
</organism>
<gene>
    <name evidence="3" type="ORF">SAMN04489812_3183</name>
</gene>
<dbReference type="NCBIfam" id="NF033577">
    <property type="entry name" value="transpos_IS481"/>
    <property type="match status" value="1"/>
</dbReference>
<dbReference type="InterPro" id="IPR001584">
    <property type="entry name" value="Integrase_cat-core"/>
</dbReference>
<dbReference type="SUPFAM" id="SSF53098">
    <property type="entry name" value="Ribonuclease H-like"/>
    <property type="match status" value="1"/>
</dbReference>
<dbReference type="Pfam" id="PF13011">
    <property type="entry name" value="LZ_Tnp_IS481"/>
    <property type="match status" value="1"/>
</dbReference>
<dbReference type="InterPro" id="IPR047656">
    <property type="entry name" value="IS481-like_transpos"/>
</dbReference>
<dbReference type="STRING" id="630515.SAMN04489812_3183"/>
<dbReference type="PANTHER" id="PTHR35004">
    <property type="entry name" value="TRANSPOSASE RV3428C-RELATED"/>
    <property type="match status" value="1"/>
</dbReference>
<dbReference type="Pfam" id="PF00665">
    <property type="entry name" value="rve"/>
    <property type="match status" value="1"/>
</dbReference>
<evidence type="ECO:0000313" key="3">
    <source>
        <dbReference type="EMBL" id="SDS83256.1"/>
    </source>
</evidence>
<dbReference type="InterPro" id="IPR036397">
    <property type="entry name" value="RNaseH_sf"/>
</dbReference>
<evidence type="ECO:0000256" key="1">
    <source>
        <dbReference type="SAM" id="MobiDB-lite"/>
    </source>
</evidence>
<dbReference type="PROSITE" id="PS50994">
    <property type="entry name" value="INTEGRASE"/>
    <property type="match status" value="1"/>
</dbReference>
<dbReference type="GO" id="GO:0003676">
    <property type="term" value="F:nucleic acid binding"/>
    <property type="evidence" value="ECO:0007669"/>
    <property type="project" value="InterPro"/>
</dbReference>
<evidence type="ECO:0000313" key="4">
    <source>
        <dbReference type="Proteomes" id="UP000199103"/>
    </source>
</evidence>
<feature type="region of interest" description="Disordered" evidence="1">
    <location>
        <begin position="158"/>
        <end position="178"/>
    </location>
</feature>
<accession>A0A1H1VFS1</accession>
<dbReference type="GO" id="GO:0015074">
    <property type="term" value="P:DNA integration"/>
    <property type="evidence" value="ECO:0007669"/>
    <property type="project" value="InterPro"/>
</dbReference>
<name>A0A1H1VFS1_9ACTN</name>
<keyword evidence="4" id="KW-1185">Reference proteome</keyword>
<sequence>MSHANAALTPRARLRLARLVVDAGWTYTTAAKMFMVAPKTAKKWADRYRAEGTAGMSDRSSRPHKSPTRTSPDTVRQIVRARWRHRLGPVQIAGRLNMPASTVHAVLVRCRINRLSHIDRVTGEPLRRYEHDHPGSLIHVDVTKFGNIPDGGGHRFVGRQQGLKNRAGTPDRPQSKHRNPLLGTCYLHTVIDDHSRVAYAEICTDEKAITAIGVLRRAVDWFNDCGVTVERVLSDNGSAYVSRAWRNACGELGIVHKRTRPYRPQTNGKIERFHRTLADGWAYARLYTSETERRAALPGWLHFYNHHRAHSAIGGKPPLTRLTNLPGHHT</sequence>
<feature type="domain" description="Integrase catalytic" evidence="2">
    <location>
        <begin position="145"/>
        <end position="326"/>
    </location>
</feature>
<dbReference type="RefSeq" id="WP_091526336.1">
    <property type="nucleotide sequence ID" value="NZ_LT629772.1"/>
</dbReference>
<dbReference type="EMBL" id="LT629772">
    <property type="protein sequence ID" value="SDS83256.1"/>
    <property type="molecule type" value="Genomic_DNA"/>
</dbReference>
<dbReference type="InterPro" id="IPR012337">
    <property type="entry name" value="RNaseH-like_sf"/>
</dbReference>
<dbReference type="InterPro" id="IPR024967">
    <property type="entry name" value="DNA-bd_IS481-type"/>
</dbReference>
<dbReference type="OrthoDB" id="568335at2"/>
<dbReference type="AlphaFoldDB" id="A0A1H1VFS1"/>
<reference evidence="3 4" key="1">
    <citation type="submission" date="2016-10" db="EMBL/GenBank/DDBJ databases">
        <authorList>
            <person name="de Groot N.N."/>
        </authorList>
    </citation>
    <scope>NUCLEOTIDE SEQUENCE [LARGE SCALE GENOMIC DNA]</scope>
    <source>
        <strain evidence="3 4">DSM 21800</strain>
    </source>
</reference>
<proteinExistence type="predicted"/>
<dbReference type="SUPFAM" id="SSF46689">
    <property type="entry name" value="Homeodomain-like"/>
    <property type="match status" value="1"/>
</dbReference>
<dbReference type="PANTHER" id="PTHR35004:SF6">
    <property type="entry name" value="TRANSPOSASE"/>
    <property type="match status" value="1"/>
</dbReference>
<dbReference type="Proteomes" id="UP000199103">
    <property type="component" value="Chromosome I"/>
</dbReference>
<evidence type="ECO:0000259" key="2">
    <source>
        <dbReference type="PROSITE" id="PS50994"/>
    </source>
</evidence>
<dbReference type="InterPro" id="IPR009057">
    <property type="entry name" value="Homeodomain-like_sf"/>
</dbReference>
<protein>
    <submittedName>
        <fullName evidence="3">Leucine-zipper of insertion element IS481</fullName>
    </submittedName>
</protein>
<feature type="region of interest" description="Disordered" evidence="1">
    <location>
        <begin position="52"/>
        <end position="74"/>
    </location>
</feature>